<organism evidence="1">
    <name type="scientific">Flavobacterium sp. WC2416</name>
    <dbReference type="NCBI Taxonomy" id="3234141"/>
    <lineage>
        <taxon>Bacteria</taxon>
        <taxon>Pseudomonadati</taxon>
        <taxon>Bacteroidota</taxon>
        <taxon>Flavobacteriia</taxon>
        <taxon>Flavobacteriales</taxon>
        <taxon>Flavobacteriaceae</taxon>
        <taxon>Flavobacterium</taxon>
    </lineage>
</organism>
<dbReference type="RefSeq" id="WP_369764615.1">
    <property type="nucleotide sequence ID" value="NZ_CP165626.1"/>
</dbReference>
<dbReference type="AlphaFoldDB" id="A0AB39WEQ1"/>
<proteinExistence type="predicted"/>
<name>A0AB39WEQ1_9FLAO</name>
<accession>A0AB39WEQ1</accession>
<evidence type="ECO:0000313" key="1">
    <source>
        <dbReference type="EMBL" id="XDV00026.1"/>
    </source>
</evidence>
<protein>
    <recommendedName>
        <fullName evidence="2">Zinc ribbon domain-containing protein</fullName>
    </recommendedName>
</protein>
<evidence type="ECO:0008006" key="2">
    <source>
        <dbReference type="Google" id="ProtNLM"/>
    </source>
</evidence>
<reference evidence="1" key="1">
    <citation type="submission" date="2024-07" db="EMBL/GenBank/DDBJ databases">
        <authorList>
            <person name="Biller S.J."/>
        </authorList>
    </citation>
    <scope>NUCLEOTIDE SEQUENCE</scope>
    <source>
        <strain evidence="1">WC2416</strain>
    </source>
</reference>
<dbReference type="EMBL" id="CP165626">
    <property type="protein sequence ID" value="XDV00026.1"/>
    <property type="molecule type" value="Genomic_DNA"/>
</dbReference>
<gene>
    <name evidence="1" type="ORF">AB3G39_06605</name>
</gene>
<sequence>MNTQDKTHCGSCNNIIENSSCNCNYCGSIKKKISINFNDVFHVELKDTLEGKITNPNLRSKDKIREKFFFGAQQSNNGEWIEKTQIYDRDKNYYFEKIVTKTGKTIHFCEEKLSNHKGHGSDKFNK</sequence>